<name>A0A6J4U4H9_9ACTN</name>
<accession>A0A6J4U4H9</accession>
<dbReference type="Gene3D" id="3.40.800.10">
    <property type="entry name" value="Ureohydrolase domain"/>
    <property type="match status" value="1"/>
</dbReference>
<organism evidence="5">
    <name type="scientific">uncultured Thermoleophilia bacterium</name>
    <dbReference type="NCBI Taxonomy" id="1497501"/>
    <lineage>
        <taxon>Bacteria</taxon>
        <taxon>Bacillati</taxon>
        <taxon>Actinomycetota</taxon>
        <taxon>Thermoleophilia</taxon>
        <taxon>environmental samples</taxon>
    </lineage>
</organism>
<dbReference type="GO" id="GO:0004053">
    <property type="term" value="F:arginase activity"/>
    <property type="evidence" value="ECO:0007669"/>
    <property type="project" value="UniProtKB-EC"/>
</dbReference>
<keyword evidence="3" id="KW-0464">Manganese</keyword>
<dbReference type="InterPro" id="IPR006035">
    <property type="entry name" value="Ureohydrolase"/>
</dbReference>
<dbReference type="PRINTS" id="PR00116">
    <property type="entry name" value="ARGINASE"/>
</dbReference>
<comment type="similarity">
    <text evidence="4">Belongs to the arginase family.</text>
</comment>
<reference evidence="5" key="1">
    <citation type="submission" date="2020-02" db="EMBL/GenBank/DDBJ databases">
        <authorList>
            <person name="Meier V. D."/>
        </authorList>
    </citation>
    <scope>NUCLEOTIDE SEQUENCE</scope>
    <source>
        <strain evidence="5">AVDCRST_MAG79</strain>
    </source>
</reference>
<keyword evidence="2 5" id="KW-0378">Hydrolase</keyword>
<keyword evidence="1" id="KW-0479">Metal-binding</keyword>
<dbReference type="PROSITE" id="PS51409">
    <property type="entry name" value="ARGINASE_2"/>
    <property type="match status" value="1"/>
</dbReference>
<evidence type="ECO:0000256" key="3">
    <source>
        <dbReference type="ARBA" id="ARBA00023211"/>
    </source>
</evidence>
<protein>
    <submittedName>
        <fullName evidence="5">Arginase</fullName>
        <ecNumber evidence="5">3.5.3.1</ecNumber>
    </submittedName>
</protein>
<proteinExistence type="inferred from homology"/>
<dbReference type="GO" id="GO:0030145">
    <property type="term" value="F:manganese ion binding"/>
    <property type="evidence" value="ECO:0007669"/>
    <property type="project" value="TreeGrafter"/>
</dbReference>
<evidence type="ECO:0000313" key="5">
    <source>
        <dbReference type="EMBL" id="CAA9540741.1"/>
    </source>
</evidence>
<dbReference type="Pfam" id="PF00491">
    <property type="entry name" value="Arginase"/>
    <property type="match status" value="1"/>
</dbReference>
<dbReference type="SUPFAM" id="SSF52768">
    <property type="entry name" value="Arginase/deacetylase"/>
    <property type="match status" value="1"/>
</dbReference>
<evidence type="ECO:0000256" key="2">
    <source>
        <dbReference type="ARBA" id="ARBA00022801"/>
    </source>
</evidence>
<dbReference type="EC" id="3.5.3.1" evidence="5"/>
<evidence type="ECO:0000256" key="1">
    <source>
        <dbReference type="ARBA" id="ARBA00022723"/>
    </source>
</evidence>
<gene>
    <name evidence="5" type="ORF">AVDCRST_MAG79-1837</name>
</gene>
<dbReference type="GO" id="GO:0005829">
    <property type="term" value="C:cytosol"/>
    <property type="evidence" value="ECO:0007669"/>
    <property type="project" value="TreeGrafter"/>
</dbReference>
<dbReference type="AlphaFoldDB" id="A0A6J4U4H9"/>
<dbReference type="EMBL" id="CADCWC010000276">
    <property type="protein sequence ID" value="CAA9540741.1"/>
    <property type="molecule type" value="Genomic_DNA"/>
</dbReference>
<dbReference type="InterPro" id="IPR023696">
    <property type="entry name" value="Ureohydrolase_dom_sf"/>
</dbReference>
<sequence length="258" mass="26297">MRPVLAPWSSRFHGSGMEDGPDAVLGALGGPEAERVSFRLDAPVDDALRDGLPALAAAVAASEDDVPLALLGECTLAPGAVAGLQRRHADVAVVWLDAHGDLNTPETSSSGFIGGMPFAVLVGWSHGHLAGAAGLDPVPEDRCILVGARDLDPAEEAALDRSAIRRAGSVAEALAGLPDDAAIYLHVDGDVVDPDDAPNVDFPAPGGWPADRLRDEVATALADARVVGVGVCCGNPRRDVDGRGTAGLARAVRPLLGG</sequence>
<evidence type="ECO:0000256" key="4">
    <source>
        <dbReference type="PROSITE-ProRule" id="PRU00742"/>
    </source>
</evidence>
<dbReference type="PANTHER" id="PTHR43782">
    <property type="entry name" value="ARGINASE"/>
    <property type="match status" value="1"/>
</dbReference>
<dbReference type="PANTHER" id="PTHR43782:SF3">
    <property type="entry name" value="ARGINASE"/>
    <property type="match status" value="1"/>
</dbReference>